<feature type="region of interest" description="Disordered" evidence="1">
    <location>
        <begin position="1"/>
        <end position="82"/>
    </location>
</feature>
<dbReference type="AlphaFoldDB" id="K5WMC2"/>
<proteinExistence type="predicted"/>
<sequence length="158" mass="17738">MPYDAKPQLWRRVQWTPDASDETDRDTDFGGAQTPSELSDADDGSEYIDSEYGDDGAARAEERRASARTRAPEPPSSASYSLNQPVWVKVKGSWYIGMVEQIIRNSSSKANRICPLYVVGFRSLQTSARLRTTADPLRGAMKPAEAKDVERWLRSQQH</sequence>
<organism evidence="2 3">
    <name type="scientific">Phanerochaete carnosa (strain HHB-10118-sp)</name>
    <name type="common">White-rot fungus</name>
    <name type="synonym">Peniophora carnosa</name>
    <dbReference type="NCBI Taxonomy" id="650164"/>
    <lineage>
        <taxon>Eukaryota</taxon>
        <taxon>Fungi</taxon>
        <taxon>Dikarya</taxon>
        <taxon>Basidiomycota</taxon>
        <taxon>Agaricomycotina</taxon>
        <taxon>Agaricomycetes</taxon>
        <taxon>Polyporales</taxon>
        <taxon>Phanerochaetaceae</taxon>
        <taxon>Phanerochaete</taxon>
    </lineage>
</organism>
<dbReference type="EMBL" id="JH930468">
    <property type="protein sequence ID" value="EKM60595.1"/>
    <property type="molecule type" value="Genomic_DNA"/>
</dbReference>
<dbReference type="GeneID" id="18913860"/>
<evidence type="ECO:0000256" key="1">
    <source>
        <dbReference type="SAM" id="MobiDB-lite"/>
    </source>
</evidence>
<evidence type="ECO:0000313" key="3">
    <source>
        <dbReference type="Proteomes" id="UP000008370"/>
    </source>
</evidence>
<evidence type="ECO:0008006" key="4">
    <source>
        <dbReference type="Google" id="ProtNLM"/>
    </source>
</evidence>
<protein>
    <recommendedName>
        <fullName evidence="4">Tudor domain-containing protein</fullName>
    </recommendedName>
</protein>
<feature type="compositionally biased region" description="Acidic residues" evidence="1">
    <location>
        <begin position="39"/>
        <end position="54"/>
    </location>
</feature>
<dbReference type="KEGG" id="pco:PHACADRAFT_246624"/>
<dbReference type="OrthoDB" id="3205170at2759"/>
<evidence type="ECO:0000313" key="2">
    <source>
        <dbReference type="EMBL" id="EKM60595.1"/>
    </source>
</evidence>
<dbReference type="RefSeq" id="XP_007390046.1">
    <property type="nucleotide sequence ID" value="XM_007389984.1"/>
</dbReference>
<accession>K5WMC2</accession>
<keyword evidence="3" id="KW-1185">Reference proteome</keyword>
<gene>
    <name evidence="2" type="ORF">PHACADRAFT_246624</name>
</gene>
<dbReference type="InParanoid" id="K5WMC2"/>
<dbReference type="HOGENOM" id="CLU_1670005_0_0_1"/>
<name>K5WMC2_PHACS</name>
<dbReference type="Proteomes" id="UP000008370">
    <property type="component" value="Unassembled WGS sequence"/>
</dbReference>
<feature type="compositionally biased region" description="Basic and acidic residues" evidence="1">
    <location>
        <begin position="56"/>
        <end position="65"/>
    </location>
</feature>
<reference evidence="2 3" key="1">
    <citation type="journal article" date="2012" name="BMC Genomics">
        <title>Comparative genomics of the white-rot fungi, Phanerochaete carnosa and P. chrysosporium, to elucidate the genetic basis of the distinct wood types they colonize.</title>
        <authorList>
            <person name="Suzuki H."/>
            <person name="MacDonald J."/>
            <person name="Syed K."/>
            <person name="Salamov A."/>
            <person name="Hori C."/>
            <person name="Aerts A."/>
            <person name="Henrissat B."/>
            <person name="Wiebenga A."/>
            <person name="vanKuyk P.A."/>
            <person name="Barry K."/>
            <person name="Lindquist E."/>
            <person name="LaButti K."/>
            <person name="Lapidus A."/>
            <person name="Lucas S."/>
            <person name="Coutinho P."/>
            <person name="Gong Y."/>
            <person name="Samejima M."/>
            <person name="Mahadevan R."/>
            <person name="Abou-Zaid M."/>
            <person name="de Vries R.P."/>
            <person name="Igarashi K."/>
            <person name="Yadav J.S."/>
            <person name="Grigoriev I.V."/>
            <person name="Master E.R."/>
        </authorList>
    </citation>
    <scope>NUCLEOTIDE SEQUENCE [LARGE SCALE GENOMIC DNA]</scope>
    <source>
        <strain evidence="2 3">HHB-10118-sp</strain>
    </source>
</reference>